<evidence type="ECO:0000313" key="2">
    <source>
        <dbReference type="Proteomes" id="UP000593576"/>
    </source>
</evidence>
<dbReference type="OrthoDB" id="996639at2759"/>
<gene>
    <name evidence="1" type="ORF">Goshw_023888</name>
</gene>
<comment type="caution">
    <text evidence="1">The sequence shown here is derived from an EMBL/GenBank/DDBJ whole genome shotgun (WGS) entry which is preliminary data.</text>
</comment>
<sequence>MEDTEESDNAPGESIDDLRKQSRDFVTMCLTSNRDSIQELLDFQRKKLTERNDALEAIVMALKEKTMATTMALCARIEKLEEELALCRAVVGKGVSSAALSNEDALKPKEFVGTRSICDVYNFL</sequence>
<organism evidence="1 2">
    <name type="scientific">Gossypium schwendimanii</name>
    <name type="common">Cotton</name>
    <dbReference type="NCBI Taxonomy" id="34291"/>
    <lineage>
        <taxon>Eukaryota</taxon>
        <taxon>Viridiplantae</taxon>
        <taxon>Streptophyta</taxon>
        <taxon>Embryophyta</taxon>
        <taxon>Tracheophyta</taxon>
        <taxon>Spermatophyta</taxon>
        <taxon>Magnoliopsida</taxon>
        <taxon>eudicotyledons</taxon>
        <taxon>Gunneridae</taxon>
        <taxon>Pentapetalae</taxon>
        <taxon>rosids</taxon>
        <taxon>malvids</taxon>
        <taxon>Malvales</taxon>
        <taxon>Malvaceae</taxon>
        <taxon>Malvoideae</taxon>
        <taxon>Gossypium</taxon>
    </lineage>
</organism>
<dbReference type="EMBL" id="JABFAF010271235">
    <property type="protein sequence ID" value="MBA0878335.1"/>
    <property type="molecule type" value="Genomic_DNA"/>
</dbReference>
<keyword evidence="2" id="KW-1185">Reference proteome</keyword>
<proteinExistence type="predicted"/>
<reference evidence="1 2" key="1">
    <citation type="journal article" date="2019" name="Genome Biol. Evol.">
        <title>Insights into the evolution of the New World diploid cottons (Gossypium, subgenus Houzingenia) based on genome sequencing.</title>
        <authorList>
            <person name="Grover C.E."/>
            <person name="Arick M.A. 2nd"/>
            <person name="Thrash A."/>
            <person name="Conover J.L."/>
            <person name="Sanders W.S."/>
            <person name="Peterson D.G."/>
            <person name="Frelichowski J.E."/>
            <person name="Scheffler J.A."/>
            <person name="Scheffler B.E."/>
            <person name="Wendel J.F."/>
        </authorList>
    </citation>
    <scope>NUCLEOTIDE SEQUENCE [LARGE SCALE GENOMIC DNA]</scope>
    <source>
        <strain evidence="1">1</strain>
        <tissue evidence="1">Leaf</tissue>
    </source>
</reference>
<accession>A0A7J9N4T5</accession>
<name>A0A7J9N4T5_GOSSC</name>
<evidence type="ECO:0000313" key="1">
    <source>
        <dbReference type="EMBL" id="MBA0878335.1"/>
    </source>
</evidence>
<dbReference type="Proteomes" id="UP000593576">
    <property type="component" value="Unassembled WGS sequence"/>
</dbReference>
<dbReference type="AlphaFoldDB" id="A0A7J9N4T5"/>
<protein>
    <submittedName>
        <fullName evidence="1">Uncharacterized protein</fullName>
    </submittedName>
</protein>